<feature type="transmembrane region" description="Helical" evidence="1">
    <location>
        <begin position="48"/>
        <end position="66"/>
    </location>
</feature>
<keyword evidence="1" id="KW-1133">Transmembrane helix</keyword>
<feature type="transmembrane region" description="Helical" evidence="1">
    <location>
        <begin position="6"/>
        <end position="27"/>
    </location>
</feature>
<evidence type="ECO:0000259" key="2">
    <source>
        <dbReference type="Pfam" id="PF24871"/>
    </source>
</evidence>
<name>A0A8S1DEM2_9INSE</name>
<keyword evidence="1" id="KW-0812">Transmembrane</keyword>
<evidence type="ECO:0000256" key="1">
    <source>
        <dbReference type="SAM" id="Phobius"/>
    </source>
</evidence>
<gene>
    <name evidence="3" type="ORF">CLODIP_2_CD09446</name>
</gene>
<feature type="transmembrane region" description="Helical" evidence="1">
    <location>
        <begin position="470"/>
        <end position="489"/>
    </location>
</feature>
<evidence type="ECO:0000313" key="3">
    <source>
        <dbReference type="EMBL" id="CAB3379080.1"/>
    </source>
</evidence>
<feature type="domain" description="Piezo TM1-24" evidence="2">
    <location>
        <begin position="324"/>
        <end position="428"/>
    </location>
</feature>
<keyword evidence="4" id="KW-1185">Reference proteome</keyword>
<feature type="transmembrane region" description="Helical" evidence="1">
    <location>
        <begin position="325"/>
        <end position="351"/>
    </location>
</feature>
<feature type="transmembrane region" description="Helical" evidence="1">
    <location>
        <begin position="176"/>
        <end position="194"/>
    </location>
</feature>
<feature type="transmembrane region" description="Helical" evidence="1">
    <location>
        <begin position="551"/>
        <end position="572"/>
    </location>
</feature>
<feature type="transmembrane region" description="Helical" evidence="1">
    <location>
        <begin position="405"/>
        <end position="423"/>
    </location>
</feature>
<dbReference type="Proteomes" id="UP000494165">
    <property type="component" value="Unassembled WGS sequence"/>
</dbReference>
<accession>A0A8S1DEM2</accession>
<feature type="transmembrane region" description="Helical" evidence="1">
    <location>
        <begin position="201"/>
        <end position="220"/>
    </location>
</feature>
<feature type="domain" description="Piezo TM1-24" evidence="2">
    <location>
        <begin position="140"/>
        <end position="270"/>
    </location>
</feature>
<proteinExistence type="predicted"/>
<sequence length="583" mass="66275">MWVEFGPVAISFILWFTHASLLFYALWEDLTLAPMLMLLARPSAPWGGGGWLHLAYVACTGLFYLAQLPFLLNQGMVAPLVSGLRVENCSWVHTQFVEQLLGMRELEADARHYAIPAVCTALLVSLTTLKKRKAVHTLPLFKAFSVEALNTVAVFVSVLALVVAGCVWPSGLHAPYLLVAIVCSFGWASDASWMTKRCLVIMLRCVAVYVVLHLLLIVAYHNLYLYTHLSCHTNLTNVLGLKKMRDWMCEEPCSRQEDTSHLAVLLSLLCVWVATSQCTARLRDSLQSRLPGIYRDLAQEEVPVAEDSSTELQDLLFGTVMNSTMMVWSVMFHSWLGFFMLMMANVMWLIPRQSVLMKRMVRFVSVYACTLVLVTYATSFTYYYPEHVSGLHLRQFGFRFEQEKQVLLLLVQCLFTAVCLVTFRQYTKPYIAGLNIPLSGFKRWVKVITLMWVRLALLVIVIMILYDVQVFKIVAVPFYISIALAMWIPHRPGVPLTLFFFLLVSVAEIKLILTYLYNFKGAAEFVGRLLDLSAVRIYFTFGLRKMQGGALLLHLWLPNILAMFSAIFLTALKHQMVENLQKK</sequence>
<comment type="caution">
    <text evidence="3">The sequence shown here is derived from an EMBL/GenBank/DDBJ whole genome shotgun (WGS) entry which is preliminary data.</text>
</comment>
<protein>
    <recommendedName>
        <fullName evidence="2">Piezo TM1-24 domain-containing protein</fullName>
    </recommendedName>
</protein>
<feature type="transmembrane region" description="Helical" evidence="1">
    <location>
        <begin position="444"/>
        <end position="464"/>
    </location>
</feature>
<dbReference type="EMBL" id="CADEPI010000178">
    <property type="protein sequence ID" value="CAB3379080.1"/>
    <property type="molecule type" value="Genomic_DNA"/>
</dbReference>
<keyword evidence="1" id="KW-0472">Membrane</keyword>
<reference evidence="3 4" key="1">
    <citation type="submission" date="2020-04" db="EMBL/GenBank/DDBJ databases">
        <authorList>
            <person name="Alioto T."/>
            <person name="Alioto T."/>
            <person name="Gomez Garrido J."/>
        </authorList>
    </citation>
    <scope>NUCLEOTIDE SEQUENCE [LARGE SCALE GENOMIC DNA]</scope>
</reference>
<dbReference type="AlphaFoldDB" id="A0A8S1DEM2"/>
<feature type="transmembrane region" description="Helical" evidence="1">
    <location>
        <begin position="149"/>
        <end position="170"/>
    </location>
</feature>
<evidence type="ECO:0000313" key="4">
    <source>
        <dbReference type="Proteomes" id="UP000494165"/>
    </source>
</evidence>
<dbReference type="OrthoDB" id="303066at2759"/>
<dbReference type="Pfam" id="PF24871">
    <property type="entry name" value="Piezo_TM1-24"/>
    <property type="match status" value="2"/>
</dbReference>
<feature type="transmembrane region" description="Helical" evidence="1">
    <location>
        <begin position="363"/>
        <end position="385"/>
    </location>
</feature>
<organism evidence="3 4">
    <name type="scientific">Cloeon dipterum</name>
    <dbReference type="NCBI Taxonomy" id="197152"/>
    <lineage>
        <taxon>Eukaryota</taxon>
        <taxon>Metazoa</taxon>
        <taxon>Ecdysozoa</taxon>
        <taxon>Arthropoda</taxon>
        <taxon>Hexapoda</taxon>
        <taxon>Insecta</taxon>
        <taxon>Pterygota</taxon>
        <taxon>Palaeoptera</taxon>
        <taxon>Ephemeroptera</taxon>
        <taxon>Pisciforma</taxon>
        <taxon>Baetidae</taxon>
        <taxon>Cloeon</taxon>
    </lineage>
</organism>
<feature type="transmembrane region" description="Helical" evidence="1">
    <location>
        <begin position="496"/>
        <end position="517"/>
    </location>
</feature>
<dbReference type="InterPro" id="IPR056769">
    <property type="entry name" value="Piezo_TM1-24"/>
</dbReference>